<dbReference type="EMBL" id="MT119360">
    <property type="protein sequence ID" value="QIQ66173.1"/>
    <property type="molecule type" value="Genomic_DNA"/>
</dbReference>
<name>A0A6G9LKL7_9CAUD</name>
<proteinExistence type="predicted"/>
<accession>A0A6G9LKL7</accession>
<evidence type="ECO:0000313" key="2">
    <source>
        <dbReference type="Proteomes" id="UP000501773"/>
    </source>
</evidence>
<sequence>MYEKLIKHDNVGKYYLVDSDRFIFKLDGVSRLQAYNFLIEIGVINEFQAWRCGIENYVQTIDKILDGTLRIGRFKFYRVSQHTETLDEQLKIERKRSWEVRTK</sequence>
<organism evidence="1 2">
    <name type="scientific">Enterococcus phage nattely</name>
    <dbReference type="NCBI Taxonomy" id="2719593"/>
    <lineage>
        <taxon>Viruses</taxon>
        <taxon>Duplodnaviria</taxon>
        <taxon>Heunggongvirae</taxon>
        <taxon>Uroviricota</taxon>
        <taxon>Caudoviricetes</taxon>
        <taxon>Andrewesvirinae</taxon>
        <taxon>Vipetofemvirus</taxon>
        <taxon>Vipetofemvirus nattely</taxon>
    </lineage>
</organism>
<protein>
    <submittedName>
        <fullName evidence="1">Uncharacterized protein</fullName>
    </submittedName>
</protein>
<evidence type="ECO:0000313" key="1">
    <source>
        <dbReference type="EMBL" id="QIQ66173.1"/>
    </source>
</evidence>
<reference evidence="2" key="1">
    <citation type="submission" date="2020-02" db="EMBL/GenBank/DDBJ databases">
        <authorList>
            <person name="Olsen N.S."/>
            <person name="Forero-Junco L."/>
            <person name="Kot W."/>
            <person name="Hansen L.H."/>
        </authorList>
    </citation>
    <scope>NUCLEOTIDE SEQUENCE [LARGE SCALE GENOMIC DNA]</scope>
</reference>
<gene>
    <name evidence="1" type="ORF">nattely_6</name>
</gene>
<keyword evidence="2" id="KW-1185">Reference proteome</keyword>
<dbReference type="Proteomes" id="UP000501773">
    <property type="component" value="Segment"/>
</dbReference>